<evidence type="ECO:0000313" key="2">
    <source>
        <dbReference type="EMBL" id="HJC64960.1"/>
    </source>
</evidence>
<name>A0A9D2TC28_9FIRM</name>
<gene>
    <name evidence="2" type="ORF">H9753_15310</name>
</gene>
<feature type="compositionally biased region" description="Low complexity" evidence="1">
    <location>
        <begin position="58"/>
        <end position="69"/>
    </location>
</feature>
<proteinExistence type="predicted"/>
<dbReference type="AlphaFoldDB" id="A0A9D2TC28"/>
<protein>
    <recommendedName>
        <fullName evidence="4">DUF4340 domain-containing protein</fullName>
    </recommendedName>
</protein>
<evidence type="ECO:0000313" key="3">
    <source>
        <dbReference type="Proteomes" id="UP000823886"/>
    </source>
</evidence>
<organism evidence="2 3">
    <name type="scientific">Candidatus Blautia merdavium</name>
    <dbReference type="NCBI Taxonomy" id="2838494"/>
    <lineage>
        <taxon>Bacteria</taxon>
        <taxon>Bacillati</taxon>
        <taxon>Bacillota</taxon>
        <taxon>Clostridia</taxon>
        <taxon>Lachnospirales</taxon>
        <taxon>Lachnospiraceae</taxon>
        <taxon>Blautia</taxon>
    </lineage>
</organism>
<dbReference type="Proteomes" id="UP000823886">
    <property type="component" value="Unassembled WGS sequence"/>
</dbReference>
<comment type="caution">
    <text evidence="2">The sequence shown here is derived from an EMBL/GenBank/DDBJ whole genome shotgun (WGS) entry which is preliminary data.</text>
</comment>
<feature type="compositionally biased region" description="Acidic residues" evidence="1">
    <location>
        <begin position="40"/>
        <end position="50"/>
    </location>
</feature>
<reference evidence="2" key="2">
    <citation type="submission" date="2021-04" db="EMBL/GenBank/DDBJ databases">
        <authorList>
            <person name="Gilroy R."/>
        </authorList>
    </citation>
    <scope>NUCLEOTIDE SEQUENCE</scope>
    <source>
        <strain evidence="2">ChiBcec2-3848</strain>
    </source>
</reference>
<dbReference type="EMBL" id="DWVZ01000221">
    <property type="protein sequence ID" value="HJC64960.1"/>
    <property type="molecule type" value="Genomic_DNA"/>
</dbReference>
<evidence type="ECO:0008006" key="4">
    <source>
        <dbReference type="Google" id="ProtNLM"/>
    </source>
</evidence>
<feature type="region of interest" description="Disordered" evidence="1">
    <location>
        <begin position="25"/>
        <end position="76"/>
    </location>
</feature>
<evidence type="ECO:0000256" key="1">
    <source>
        <dbReference type="SAM" id="MobiDB-lite"/>
    </source>
</evidence>
<sequence>MKKRKMFTGIGAVLLGVGLLLGGCGEEPKETDTVKTAEDTAAEEADTEETDAQKAETQETAAQEQQETAAYDRENSSLPQWQEQLQAEKTQEIASAAVRGMQIVKDNETILAVSYEPRTYKNSYDCWALSIPYESWVSVDTEGMYECFSYLEQMDLKQVQVSQEEAGTGESRTSVFVAYFSGQEEGSAGQAQPDAGITYRIGNQDSSGRYYIETSAQDGIWTADPAAVEGLLAADPYDCILKVANVVSIETVSSVDMEIEGKTYTMDLSEQGSYKLSGKEAEQQEVYNLYTSLMSIFVEKEIEGEQHDSDPMLRITFHRNTEEAPEIVETFYSCGKEYAAVNINGTEFFLADREAVEELIGTIKKTF</sequence>
<feature type="compositionally biased region" description="Basic and acidic residues" evidence="1">
    <location>
        <begin position="26"/>
        <end position="38"/>
    </location>
</feature>
<reference evidence="2" key="1">
    <citation type="journal article" date="2021" name="PeerJ">
        <title>Extensive microbial diversity within the chicken gut microbiome revealed by metagenomics and culture.</title>
        <authorList>
            <person name="Gilroy R."/>
            <person name="Ravi A."/>
            <person name="Getino M."/>
            <person name="Pursley I."/>
            <person name="Horton D.L."/>
            <person name="Alikhan N.F."/>
            <person name="Baker D."/>
            <person name="Gharbi K."/>
            <person name="Hall N."/>
            <person name="Watson M."/>
            <person name="Adriaenssens E.M."/>
            <person name="Foster-Nyarko E."/>
            <person name="Jarju S."/>
            <person name="Secka A."/>
            <person name="Antonio M."/>
            <person name="Oren A."/>
            <person name="Chaudhuri R.R."/>
            <person name="La Ragione R."/>
            <person name="Hildebrand F."/>
            <person name="Pallen M.J."/>
        </authorList>
    </citation>
    <scope>NUCLEOTIDE SEQUENCE</scope>
    <source>
        <strain evidence="2">ChiBcec2-3848</strain>
    </source>
</reference>
<accession>A0A9D2TC28</accession>
<dbReference type="PROSITE" id="PS51257">
    <property type="entry name" value="PROKAR_LIPOPROTEIN"/>
    <property type="match status" value="1"/>
</dbReference>